<dbReference type="PANTHER" id="PTHR34824:SF1">
    <property type="entry name" value="HEAT-INDUCIBLE TRANSCRIPTION REPRESSOR HRCA"/>
    <property type="match status" value="1"/>
</dbReference>
<dbReference type="SUPFAM" id="SSF46785">
    <property type="entry name" value="Winged helix' DNA-binding domain"/>
    <property type="match status" value="1"/>
</dbReference>
<feature type="domain" description="Heat-inducible transcription repressor HrcA C-terminal" evidence="6">
    <location>
        <begin position="119"/>
        <end position="336"/>
    </location>
</feature>
<dbReference type="PANTHER" id="PTHR34824">
    <property type="entry name" value="HEAT-INDUCIBLE TRANSCRIPTION REPRESSOR HRCA"/>
    <property type="match status" value="1"/>
</dbReference>
<dbReference type="GO" id="GO:0045892">
    <property type="term" value="P:negative regulation of DNA-templated transcription"/>
    <property type="evidence" value="ECO:0007669"/>
    <property type="project" value="UniProtKB-UniRule"/>
</dbReference>
<keyword evidence="2 5" id="KW-0805">Transcription regulation</keyword>
<dbReference type="InterPro" id="IPR002571">
    <property type="entry name" value="HrcA"/>
</dbReference>
<accession>A0AAP9AD44</accession>
<dbReference type="AlphaFoldDB" id="A0AAP9AD44"/>
<reference evidence="8 9" key="1">
    <citation type="submission" date="2019-07" db="EMBL/GenBank/DDBJ databases">
        <title>Comparative genomics of three clinical Ureaplasma species: analysis of their core genomes and virulence factors.</title>
        <authorList>
            <person name="Yang T."/>
            <person name="Zhang Y."/>
            <person name="Li X."/>
            <person name="Kong Y."/>
            <person name="Yu H."/>
            <person name="Ruan Z."/>
            <person name="Xie X."/>
            <person name="Zhang J."/>
        </authorList>
    </citation>
    <scope>NUCLEOTIDE SEQUENCE [LARGE SCALE GENOMIC DNA]</scope>
    <source>
        <strain evidence="8 9">132</strain>
    </source>
</reference>
<evidence type="ECO:0000313" key="9">
    <source>
        <dbReference type="Proteomes" id="UP000318231"/>
    </source>
</evidence>
<evidence type="ECO:0000256" key="5">
    <source>
        <dbReference type="HAMAP-Rule" id="MF_00081"/>
    </source>
</evidence>
<keyword evidence="1 5" id="KW-0678">Repressor</keyword>
<dbReference type="InterPro" id="IPR029016">
    <property type="entry name" value="GAF-like_dom_sf"/>
</dbReference>
<dbReference type="InterPro" id="IPR023120">
    <property type="entry name" value="WHTH_transcript_rep_HrcA_IDD"/>
</dbReference>
<organism evidence="8 9">
    <name type="scientific">Ureaplasma urealyticum</name>
    <name type="common">Ureaplasma urealyticum biotype 2</name>
    <dbReference type="NCBI Taxonomy" id="2130"/>
    <lineage>
        <taxon>Bacteria</taxon>
        <taxon>Bacillati</taxon>
        <taxon>Mycoplasmatota</taxon>
        <taxon>Mycoplasmoidales</taxon>
        <taxon>Mycoplasmoidaceae</taxon>
        <taxon>Ureaplasma</taxon>
    </lineage>
</organism>
<feature type="domain" description="Winged helix-turn-helix transcription repressor HrcA DNA-binding" evidence="7">
    <location>
        <begin position="15"/>
        <end position="89"/>
    </location>
</feature>
<dbReference type="Pfam" id="PF01628">
    <property type="entry name" value="HrcA"/>
    <property type="match status" value="1"/>
</dbReference>
<dbReference type="InterPro" id="IPR036388">
    <property type="entry name" value="WH-like_DNA-bd_sf"/>
</dbReference>
<dbReference type="GO" id="GO:0003677">
    <property type="term" value="F:DNA binding"/>
    <property type="evidence" value="ECO:0007669"/>
    <property type="project" value="InterPro"/>
</dbReference>
<proteinExistence type="inferred from homology"/>
<dbReference type="PIRSF" id="PIRSF005485">
    <property type="entry name" value="HrcA"/>
    <property type="match status" value="1"/>
</dbReference>
<evidence type="ECO:0000256" key="3">
    <source>
        <dbReference type="ARBA" id="ARBA00023016"/>
    </source>
</evidence>
<dbReference type="NCBIfam" id="TIGR00331">
    <property type="entry name" value="hrcA"/>
    <property type="match status" value="1"/>
</dbReference>
<dbReference type="SUPFAM" id="SSF55781">
    <property type="entry name" value="GAF domain-like"/>
    <property type="match status" value="1"/>
</dbReference>
<evidence type="ECO:0000256" key="1">
    <source>
        <dbReference type="ARBA" id="ARBA00022491"/>
    </source>
</evidence>
<evidence type="ECO:0000256" key="2">
    <source>
        <dbReference type="ARBA" id="ARBA00023015"/>
    </source>
</evidence>
<dbReference type="Pfam" id="PF03444">
    <property type="entry name" value="WHD_HrcA"/>
    <property type="match status" value="1"/>
</dbReference>
<keyword evidence="4 5" id="KW-0804">Transcription</keyword>
<name>A0AAP9AD44_UREUR</name>
<protein>
    <recommendedName>
        <fullName evidence="5">Heat-inducible transcription repressor HrcA</fullName>
    </recommendedName>
</protein>
<keyword evidence="3 5" id="KW-0346">Stress response</keyword>
<evidence type="ECO:0000259" key="7">
    <source>
        <dbReference type="Pfam" id="PF03444"/>
    </source>
</evidence>
<dbReference type="Gene3D" id="3.30.390.60">
    <property type="entry name" value="Heat-inducible transcription repressor hrca homolog, domain 3"/>
    <property type="match status" value="1"/>
</dbReference>
<gene>
    <name evidence="5 8" type="primary">hrcA</name>
    <name evidence="8" type="ORF">FJM05_02305</name>
</gene>
<dbReference type="Proteomes" id="UP000318231">
    <property type="component" value="Chromosome"/>
</dbReference>
<sequence>MKNNKILQEQIIEPKLSDRQKKVLKSIIDEYTITATPVSSKLLVQKEFQDQSSATIRNEMMLLEKFGFIEKQHISGGRVPSLKGYDFYNKNLINKNNDVSDNFKMRLHKILSKRYSNIDEILNATVSIINETTQLPAVVTKSSSEELLKRIDLVKINDNSALVLIVTSSENILTHSIKLDKNTNFNDLQTCFSVLDERLVDTKLSLISSKLDLIVDIVRAKIEEAEYYFSKIVHRVFDFYAHKPTVNSKTYGVKYLTKHSEFEDQQKLNDLLNLLEDSTIWQQIALNKKTDGLAKIMLGNEIGHEHLAIATAQINLPNTNRQITVVGPTRMDYAKIKALLDFLKIEVEKILGSSNEH</sequence>
<dbReference type="InterPro" id="IPR036390">
    <property type="entry name" value="WH_DNA-bd_sf"/>
</dbReference>
<comment type="function">
    <text evidence="5">Negative regulator of class I heat shock genes (grpE-dnaK-dnaJ and groELS operons). Prevents heat-shock induction of these operons.</text>
</comment>
<evidence type="ECO:0000313" key="8">
    <source>
        <dbReference type="EMBL" id="QDI65014.1"/>
    </source>
</evidence>
<evidence type="ECO:0000259" key="6">
    <source>
        <dbReference type="Pfam" id="PF01628"/>
    </source>
</evidence>
<dbReference type="Gene3D" id="3.30.450.40">
    <property type="match status" value="1"/>
</dbReference>
<dbReference type="RefSeq" id="WP_141926386.1">
    <property type="nucleotide sequence ID" value="NZ_CP041200.1"/>
</dbReference>
<evidence type="ECO:0000256" key="4">
    <source>
        <dbReference type="ARBA" id="ARBA00023163"/>
    </source>
</evidence>
<dbReference type="InterPro" id="IPR021153">
    <property type="entry name" value="HrcA_C"/>
</dbReference>
<comment type="similarity">
    <text evidence="5">Belongs to the HrcA family.</text>
</comment>
<dbReference type="InterPro" id="IPR005104">
    <property type="entry name" value="WHTH_HrcA_DNA-bd"/>
</dbReference>
<dbReference type="Gene3D" id="1.10.10.10">
    <property type="entry name" value="Winged helix-like DNA-binding domain superfamily/Winged helix DNA-binding domain"/>
    <property type="match status" value="1"/>
</dbReference>
<dbReference type="EMBL" id="CP041200">
    <property type="protein sequence ID" value="QDI65014.1"/>
    <property type="molecule type" value="Genomic_DNA"/>
</dbReference>
<dbReference type="HAMAP" id="MF_00081">
    <property type="entry name" value="HrcA"/>
    <property type="match status" value="1"/>
</dbReference>